<keyword evidence="2" id="KW-0812">Transmembrane</keyword>
<dbReference type="InterPro" id="IPR012495">
    <property type="entry name" value="TadE-like_dom"/>
</dbReference>
<keyword evidence="2" id="KW-0472">Membrane</keyword>
<feature type="compositionally biased region" description="Polar residues" evidence="1">
    <location>
        <begin position="1"/>
        <end position="11"/>
    </location>
</feature>
<feature type="compositionally biased region" description="Pro residues" evidence="1">
    <location>
        <begin position="161"/>
        <end position="179"/>
    </location>
</feature>
<accession>A0A2G1XE86</accession>
<evidence type="ECO:0000259" key="3">
    <source>
        <dbReference type="Pfam" id="PF07811"/>
    </source>
</evidence>
<evidence type="ECO:0000313" key="4">
    <source>
        <dbReference type="EMBL" id="PHQ49547.1"/>
    </source>
</evidence>
<proteinExistence type="predicted"/>
<protein>
    <recommendedName>
        <fullName evidence="3">TadE-like domain-containing protein</fullName>
    </recommendedName>
</protein>
<feature type="transmembrane region" description="Helical" evidence="2">
    <location>
        <begin position="57"/>
        <end position="81"/>
    </location>
</feature>
<feature type="region of interest" description="Disordered" evidence="1">
    <location>
        <begin position="159"/>
        <end position="179"/>
    </location>
</feature>
<gene>
    <name evidence="4" type="ORF">BLA24_26330</name>
</gene>
<feature type="region of interest" description="Disordered" evidence="1">
    <location>
        <begin position="1"/>
        <end position="28"/>
    </location>
</feature>
<evidence type="ECO:0000313" key="5">
    <source>
        <dbReference type="Proteomes" id="UP000222531"/>
    </source>
</evidence>
<sequence>MALRGTNTRSTRPGGNSPAAGGGPARPCRWVRARTRVRVRAGTGGPASDRGSASVEFLGFLPLLLLLALGAVYLGLTAFAAEQAGTGARAAARTATQDEPQGAPEGAGRAAMTAWVADRADVVAPRCASGGEITVTVTVDVPALIPGTDFSVSRRATMPCPDDPAPVPAVPAPAPAGAR</sequence>
<evidence type="ECO:0000256" key="2">
    <source>
        <dbReference type="SAM" id="Phobius"/>
    </source>
</evidence>
<organism evidence="4 5">
    <name type="scientific">Streptomyces cinnamoneus</name>
    <name type="common">Streptoverticillium cinnamoneum</name>
    <dbReference type="NCBI Taxonomy" id="53446"/>
    <lineage>
        <taxon>Bacteria</taxon>
        <taxon>Bacillati</taxon>
        <taxon>Actinomycetota</taxon>
        <taxon>Actinomycetes</taxon>
        <taxon>Kitasatosporales</taxon>
        <taxon>Streptomycetaceae</taxon>
        <taxon>Streptomyces</taxon>
        <taxon>Streptomyces cinnamoneus group</taxon>
    </lineage>
</organism>
<keyword evidence="2" id="KW-1133">Transmembrane helix</keyword>
<dbReference type="OrthoDB" id="4335656at2"/>
<keyword evidence="5" id="KW-1185">Reference proteome</keyword>
<dbReference type="Pfam" id="PF07811">
    <property type="entry name" value="TadE"/>
    <property type="match status" value="1"/>
</dbReference>
<name>A0A2G1XE86_STRCJ</name>
<dbReference type="Proteomes" id="UP000222531">
    <property type="component" value="Unassembled WGS sequence"/>
</dbReference>
<reference evidence="4 5" key="1">
    <citation type="journal article" date="2017" name="Biochemistry">
        <title>Identification of the Biosynthetic Pathway for the Antibiotic Bicyclomycin.</title>
        <authorList>
            <person name="Patteson J."/>
            <person name="Cai W."/>
            <person name="Johnson R.A."/>
            <person name="Santa Maria K."/>
            <person name="Li B."/>
        </authorList>
    </citation>
    <scope>NUCLEOTIDE SEQUENCE [LARGE SCALE GENOMIC DNA]</scope>
    <source>
        <strain evidence="4 5">ATCC 21532</strain>
    </source>
</reference>
<dbReference type="EMBL" id="NHZO01000154">
    <property type="protein sequence ID" value="PHQ49547.1"/>
    <property type="molecule type" value="Genomic_DNA"/>
</dbReference>
<evidence type="ECO:0000256" key="1">
    <source>
        <dbReference type="SAM" id="MobiDB-lite"/>
    </source>
</evidence>
<feature type="domain" description="TadE-like" evidence="3">
    <location>
        <begin position="51"/>
        <end position="93"/>
    </location>
</feature>
<dbReference type="AlphaFoldDB" id="A0A2G1XE86"/>
<comment type="caution">
    <text evidence="4">The sequence shown here is derived from an EMBL/GenBank/DDBJ whole genome shotgun (WGS) entry which is preliminary data.</text>
</comment>
<dbReference type="RefSeq" id="WP_099201490.1">
    <property type="nucleotide sequence ID" value="NZ_NHZO01000154.1"/>
</dbReference>